<keyword evidence="3" id="KW-1185">Reference proteome</keyword>
<dbReference type="InterPro" id="IPR037239">
    <property type="entry name" value="OSBP_sf"/>
</dbReference>
<organism evidence="2 3">
    <name type="scientific">Opisthorchis viverrini</name>
    <name type="common">Southeast Asian liver fluke</name>
    <dbReference type="NCBI Taxonomy" id="6198"/>
    <lineage>
        <taxon>Eukaryota</taxon>
        <taxon>Metazoa</taxon>
        <taxon>Spiralia</taxon>
        <taxon>Lophotrochozoa</taxon>
        <taxon>Platyhelminthes</taxon>
        <taxon>Trematoda</taxon>
        <taxon>Digenea</taxon>
        <taxon>Opisthorchiida</taxon>
        <taxon>Opisthorchiata</taxon>
        <taxon>Opisthorchiidae</taxon>
        <taxon>Opisthorchis</taxon>
    </lineage>
</organism>
<dbReference type="AlphaFoldDB" id="A0A1S8X199"/>
<feature type="compositionally biased region" description="Polar residues" evidence="1">
    <location>
        <begin position="116"/>
        <end position="126"/>
    </location>
</feature>
<dbReference type="FunFam" id="1.10.287.2720:FF:000001">
    <property type="entry name" value="Oxysterol-binding OBPalpha"/>
    <property type="match status" value="1"/>
</dbReference>
<proteinExistence type="predicted"/>
<dbReference type="InterPro" id="IPR000648">
    <property type="entry name" value="Oxysterol-bd"/>
</dbReference>
<feature type="region of interest" description="Disordered" evidence="1">
    <location>
        <begin position="106"/>
        <end position="131"/>
    </location>
</feature>
<dbReference type="Gene3D" id="1.10.287.2720">
    <property type="match status" value="1"/>
</dbReference>
<dbReference type="PANTHER" id="PTHR10972">
    <property type="entry name" value="OXYSTEROL-BINDING PROTEIN-RELATED"/>
    <property type="match status" value="1"/>
</dbReference>
<dbReference type="Proteomes" id="UP000243686">
    <property type="component" value="Unassembled WGS sequence"/>
</dbReference>
<evidence type="ECO:0008006" key="4">
    <source>
        <dbReference type="Google" id="ProtNLM"/>
    </source>
</evidence>
<reference evidence="2 3" key="1">
    <citation type="submission" date="2015-03" db="EMBL/GenBank/DDBJ databases">
        <title>Draft genome of the nematode, Opisthorchis viverrini.</title>
        <authorList>
            <person name="Mitreva M."/>
        </authorList>
    </citation>
    <scope>NUCLEOTIDE SEQUENCE [LARGE SCALE GENOMIC DNA]</scope>
    <source>
        <strain evidence="2">Khon Kaen</strain>
    </source>
</reference>
<dbReference type="Gene3D" id="6.10.140.1150">
    <property type="match status" value="1"/>
</dbReference>
<sequence length="386" mass="43109">MVLDSYHSLEASVCRRKNGGLFKSDSCAIFRYLCALNFCDVLSGLVSSDAFPIFCPGGSSDPRAQLRELFRQLEVETQALDKAVDPNADGANDLKSEVVSTTLCASPGSGRGSCTGDEQSVGSQESRGSDQWMDSGVFPSPILNMDSEAVSLPVLPGDAQPDEPFEETELGSIEQQKHVVLHLLSQLKLGMDLTKIVLPTFILEKRSILEMFADYLAHPDLFVNINRGEDPEARMIAFVQWYLTAFHAGRKPIRSNKLHRVSAEIYAPQAADASAIDRGASPTNLVARGGKKWSIDVNTLKIMRKHVRPIDKQRPEESRRLWQHVTNALKSGNLQLATEKKRELEERQRVSEKFRARHRIPFPVKYFQWDGTSWIFRRPDVAVGPS</sequence>
<accession>A0A1S8X199</accession>
<dbReference type="SUPFAM" id="SSF144000">
    <property type="entry name" value="Oxysterol-binding protein-like"/>
    <property type="match status" value="2"/>
</dbReference>
<evidence type="ECO:0000313" key="3">
    <source>
        <dbReference type="Proteomes" id="UP000243686"/>
    </source>
</evidence>
<gene>
    <name evidence="2" type="ORF">X801_03625</name>
</gene>
<name>A0A1S8X199_OPIVI</name>
<dbReference type="GO" id="GO:0032934">
    <property type="term" value="F:sterol binding"/>
    <property type="evidence" value="ECO:0007669"/>
    <property type="project" value="TreeGrafter"/>
</dbReference>
<dbReference type="PANTHER" id="PTHR10972:SF141">
    <property type="entry name" value="OXYSTEROL-BINDING PROTEIN"/>
    <property type="match status" value="1"/>
</dbReference>
<protein>
    <recommendedName>
        <fullName evidence="4">Oxysterol-binding protein</fullName>
    </recommendedName>
</protein>
<evidence type="ECO:0000256" key="1">
    <source>
        <dbReference type="SAM" id="MobiDB-lite"/>
    </source>
</evidence>
<evidence type="ECO:0000313" key="2">
    <source>
        <dbReference type="EMBL" id="OON20489.1"/>
    </source>
</evidence>
<dbReference type="Pfam" id="PF01237">
    <property type="entry name" value="Oxysterol_BP"/>
    <property type="match status" value="1"/>
</dbReference>
<dbReference type="GO" id="GO:0005829">
    <property type="term" value="C:cytosol"/>
    <property type="evidence" value="ECO:0007669"/>
    <property type="project" value="TreeGrafter"/>
</dbReference>
<dbReference type="EMBL" id="KV892607">
    <property type="protein sequence ID" value="OON20489.1"/>
    <property type="molecule type" value="Genomic_DNA"/>
</dbReference>
<dbReference type="GO" id="GO:0016020">
    <property type="term" value="C:membrane"/>
    <property type="evidence" value="ECO:0007669"/>
    <property type="project" value="TreeGrafter"/>
</dbReference>